<evidence type="ECO:0000256" key="1">
    <source>
        <dbReference type="ARBA" id="ARBA00022737"/>
    </source>
</evidence>
<evidence type="ECO:0000313" key="4">
    <source>
        <dbReference type="Proteomes" id="UP000192731"/>
    </source>
</evidence>
<dbReference type="EMBL" id="FWWT01000014">
    <property type="protein sequence ID" value="SMB87821.1"/>
    <property type="molecule type" value="Genomic_DNA"/>
</dbReference>
<dbReference type="STRING" id="656914.SAMN00017405_1777"/>
<dbReference type="Pfam" id="PF02368">
    <property type="entry name" value="Big_2"/>
    <property type="match status" value="2"/>
</dbReference>
<reference evidence="3 4" key="1">
    <citation type="submission" date="2017-04" db="EMBL/GenBank/DDBJ databases">
        <authorList>
            <person name="Afonso C.L."/>
            <person name="Miller P.J."/>
            <person name="Scott M.A."/>
            <person name="Spackman E."/>
            <person name="Goraichik I."/>
            <person name="Dimitrov K.M."/>
            <person name="Suarez D.L."/>
            <person name="Swayne D.E."/>
        </authorList>
    </citation>
    <scope>NUCLEOTIDE SEQUENCE [LARGE SCALE GENOMIC DNA]</scope>
    <source>
        <strain evidence="3 4">DSM 11270</strain>
    </source>
</reference>
<dbReference type="Gene3D" id="2.60.40.3630">
    <property type="match status" value="2"/>
</dbReference>
<accession>A0A1W1V475</accession>
<dbReference type="Pfam" id="PF13290">
    <property type="entry name" value="CHB_HEX_C_1"/>
    <property type="match status" value="1"/>
</dbReference>
<dbReference type="RefSeq" id="WP_084052757.1">
    <property type="nucleotide sequence ID" value="NZ_FWWT01000014.1"/>
</dbReference>
<feature type="domain" description="SLH" evidence="2">
    <location>
        <begin position="150"/>
        <end position="213"/>
    </location>
</feature>
<dbReference type="Gene3D" id="2.160.20.110">
    <property type="match status" value="1"/>
</dbReference>
<sequence length="1917" mass="202142">MDLKIRNFKRALSVAIIFFMILTMIPLEASAFTLSDISNHWAKNTINQWIDKNLVNGYPDGTFRPDKSITRAEFMALVNKSFGFTNEVNIDYVDVPKDAWYQSTVARAKAAGYIGGYPDASMRPENLISRQEAASIVAKIKGLNHDLNAANIFSDSNDIANWSKGAVGATVESGYIGGYPDKTFKPLGNITRAESLVVLNRAAFNDGNIKEIKVFDKKGTYGLENEVEVINSNVSVKADGVILQNLHIKGNLIIADEVGDGDVTLNNITVDGDTFVRGGGKDSIHINGGSYNKIIVEETPGKKIRIVSKNAKNINVVISKYAANESIILEGTFENVQIEADNAEIKTQNDTIIKKMIVASKVKGSKITINKNTRVEEMVIEAGIKIKGQGIIAKAVVKADNVIYEKAPQQQSIDSKVKIEPVVSQVAAGSGVSGGGSSGGSSTDFVSAINIATTPDISGGVDNDAVVTVTLTTATSGADIYYTIDGTNPATSASKVLYDTANKPMIKTENIAGETITIKAIGIKTGYTNSAVAEKEIVFNAASISITAIRVSSNPAKITYYEGESLDLTGLQVELTYSDTSKENVVLGEFAAKGITTNPVNGSSLTVAEHNDKPIVVICNGKLAESGDKLRVLAAAMPVTSISLNKSSLELVAGGNETLTATVVPANATNKSVTWSSDNSAVATVDQTGKVTAVAAGTATITVTTVEGSFTAECVVTVTPSEFAGGDGAPGNPYQIETAEQLNNVRNHLDKYYILTDDIDLLSYASWVPIGNVYASPFYGSFDGNGHTISNLKITSSDGLRMFGLFGYVIDATIKNLQIRDAYVVPSHSYEQQVGILAGYTARTTISNCSTSGIVGGSATYMTAFHIGGLVGQITNETVVDSSFSRANVISSGSGLIDDAQPDTIIKNSYSSGTVSDGAGFVRSISGTVENCYTIATVSYGNLFASYISDNNNVTGCYYQNIAGGPEAVGSGSVTGIIGVDEVDMKKQSTFMGWDFVNIWGINPDKNEGYPFLRWQGYEPILDVTKPVTGVSLNKLSLELVVGGNETLIATVAPADASNKGVVWSSDNSNVATVDSNGEVTAVSGGTVNITVATVDGGKTATCVVHVKSTDATLSDLTVNGTTVEGFAAATLAYNIEFAIGTTEVPIVEATVNNTGKANAIVTHAESLPGTTTVVVTAEDGTTTMTYTINFTVEKEPLSVTVTKAVNAPIAIPEIPTIQYLSNQNQVTVEQIGNSVTISGSLGALVSYAQPGQEDNHKYVVLLVETGEASVEGISYNGVEMDITAERYYNGKFGGIEEGTFVQWIKADEVVNTPMIFNLSKAGKTDTEITISFKDIPLTLEGIAITTPAKTEYKVGETLDITGMVVTGTYSDSSTKEETITVDNVTGFDSSAVIAEQTLTITVGGKTTSYTISVVKADGPALTGVTADDNENTLTGITEAMEFSTNGTDWTKYNGSNLPDLTGTVALQVRVAATETHTAGATTTFNFTVGASVSSIIATNGTVTITLAEKPKEAPVEGDFTATATIDGGSAESLALTNFVYDGNVTVTYTFNPIAQTESEQSVLVAVTLAGNETVAPAYTVEALVLGIIGNLLDADSGANLTGVLYTRDSSIYYNQVDTTGTWGTETLIGTSTEGSLDVDSTGNPHVAYTTAGKIGYRMYDGSNWTDEVLIESNNAGSCSKPDIAVDGSGYAHITYTDTMGNTGDDYDKPDIMYATNKSGSFVKELTFNGNGTYNFSNKVDYTYYNNGKPYGSVIVVTGSGDYYIVSQKSHRENTGQVYNTYSLVVKSNLAEGSIEGLSSDVYNIYDLTSGGGKVVALYGHSGSKTAELTINGATITFDNATTLPGGSVNSVATDGSDIVVGGVIDGKLQTFYNGAVSVYNDNIVKNGTKVSVEYVNTKFYAIYTDNYDGRIKVVEI</sequence>
<name>A0A1W1V475_DESTI</name>
<dbReference type="SMART" id="SM00635">
    <property type="entry name" value="BID_2"/>
    <property type="match status" value="2"/>
</dbReference>
<proteinExistence type="predicted"/>
<keyword evidence="4" id="KW-1185">Reference proteome</keyword>
<dbReference type="InterPro" id="IPR008964">
    <property type="entry name" value="Invasin/intimin_cell_adhesion"/>
</dbReference>
<feature type="domain" description="SLH" evidence="2">
    <location>
        <begin position="93"/>
        <end position="149"/>
    </location>
</feature>
<dbReference type="PANTHER" id="PTHR43308:SF5">
    <property type="entry name" value="S-LAYER PROTEIN _ PEPTIDOGLYCAN ENDO-BETA-N-ACETYLGLUCOSAMINIDASE"/>
    <property type="match status" value="1"/>
</dbReference>
<organism evidence="3 4">
    <name type="scientific">Desulfonispora thiosulfatigenes DSM 11270</name>
    <dbReference type="NCBI Taxonomy" id="656914"/>
    <lineage>
        <taxon>Bacteria</taxon>
        <taxon>Bacillati</taxon>
        <taxon>Bacillota</taxon>
        <taxon>Clostridia</taxon>
        <taxon>Eubacteriales</taxon>
        <taxon>Peptococcaceae</taxon>
        <taxon>Desulfonispora</taxon>
    </lineage>
</organism>
<dbReference type="InterPro" id="IPR051465">
    <property type="entry name" value="Cell_Envelope_Struct_Comp"/>
</dbReference>
<dbReference type="OrthoDB" id="1947361at2"/>
<dbReference type="Proteomes" id="UP000192731">
    <property type="component" value="Unassembled WGS sequence"/>
</dbReference>
<dbReference type="PROSITE" id="PS51272">
    <property type="entry name" value="SLH"/>
    <property type="match status" value="3"/>
</dbReference>
<dbReference type="Pfam" id="PF07523">
    <property type="entry name" value="Big_3"/>
    <property type="match status" value="1"/>
</dbReference>
<dbReference type="InterPro" id="IPR003343">
    <property type="entry name" value="Big_2"/>
</dbReference>
<keyword evidence="1" id="KW-0677">Repeat</keyword>
<evidence type="ECO:0000259" key="2">
    <source>
        <dbReference type="PROSITE" id="PS51272"/>
    </source>
</evidence>
<evidence type="ECO:0000313" key="3">
    <source>
        <dbReference type="EMBL" id="SMB87821.1"/>
    </source>
</evidence>
<protein>
    <submittedName>
        <fullName evidence="3">Ig-like domain (Group 3)</fullName>
    </submittedName>
</protein>
<dbReference type="Pfam" id="PF00395">
    <property type="entry name" value="SLH"/>
    <property type="match status" value="3"/>
</dbReference>
<feature type="domain" description="SLH" evidence="2">
    <location>
        <begin position="29"/>
        <end position="92"/>
    </location>
</feature>
<dbReference type="InterPro" id="IPR001119">
    <property type="entry name" value="SLH_dom"/>
</dbReference>
<dbReference type="PANTHER" id="PTHR43308">
    <property type="entry name" value="OUTER MEMBRANE PROTEIN ALPHA-RELATED"/>
    <property type="match status" value="1"/>
</dbReference>
<dbReference type="Gene3D" id="2.60.40.1080">
    <property type="match status" value="2"/>
</dbReference>
<dbReference type="InterPro" id="IPR022038">
    <property type="entry name" value="Ig-like_bact"/>
</dbReference>
<dbReference type="SUPFAM" id="SSF49373">
    <property type="entry name" value="Invasin/intimin cell-adhesion fragments"/>
    <property type="match status" value="2"/>
</dbReference>
<gene>
    <name evidence="3" type="ORF">SAMN00017405_1777</name>
</gene>
<dbReference type="InterPro" id="IPR059177">
    <property type="entry name" value="GH29D-like_dom"/>
</dbReference>